<proteinExistence type="predicted"/>
<dbReference type="RefSeq" id="WP_136381998.1">
    <property type="nucleotide sequence ID" value="NZ_SLUB01000112.1"/>
</dbReference>
<dbReference type="EMBL" id="SLUB01000112">
    <property type="protein sequence ID" value="THE09064.1"/>
    <property type="molecule type" value="Genomic_DNA"/>
</dbReference>
<organism evidence="2 3">
    <name type="scientific">Bacillus timonensis</name>
    <dbReference type="NCBI Taxonomy" id="1033734"/>
    <lineage>
        <taxon>Bacteria</taxon>
        <taxon>Bacillati</taxon>
        <taxon>Bacillota</taxon>
        <taxon>Bacilli</taxon>
        <taxon>Bacillales</taxon>
        <taxon>Bacillaceae</taxon>
        <taxon>Bacillus</taxon>
    </lineage>
</organism>
<evidence type="ECO:0000313" key="2">
    <source>
        <dbReference type="EMBL" id="THE09064.1"/>
    </source>
</evidence>
<feature type="domain" description="Polysaccharide pyruvyl transferase" evidence="1">
    <location>
        <begin position="15"/>
        <end position="268"/>
    </location>
</feature>
<sequence>MKKVVLYSPGLSSMNLGDKIIAESAKEGIDYILNESFTTEVATHLPQSFYYMRYLKNADLKFVLGSNLLKSTFFGFKRQWDVTLRMAKITGPVILMGVGWWQYGNKPNLYTRLLLKSILSKNHVHSVRDEYTEKVLKSIGINNVINTACPTMWKLTEEHCREIKQGKSDNVVFTITDYNRDIEKDNLLIDILAKNYKIVYFWPQGVSDYEYFMSLEQKHKNIEILSPSLDAYNKTLEKGNIDYIGTRLHGGIRALQKKARTIIISIDNRAREKSKSFNLPIIERDNIQGLNEMINSQLATEIKIPIENINRWRKQFED</sequence>
<evidence type="ECO:0000313" key="3">
    <source>
        <dbReference type="Proteomes" id="UP000306477"/>
    </source>
</evidence>
<dbReference type="InterPro" id="IPR007345">
    <property type="entry name" value="Polysacch_pyruvyl_Trfase"/>
</dbReference>
<dbReference type="OrthoDB" id="9802987at2"/>
<gene>
    <name evidence="2" type="ORF">E1I69_23860</name>
</gene>
<keyword evidence="2" id="KW-0808">Transferase</keyword>
<reference evidence="2 3" key="1">
    <citation type="journal article" date="2019" name="Indoor Air">
        <title>Impacts of indoor surface finishes on bacterial viability.</title>
        <authorList>
            <person name="Hu J."/>
            <person name="Maamar S.B."/>
            <person name="Glawe A.J."/>
            <person name="Gottel N."/>
            <person name="Gilbert J.A."/>
            <person name="Hartmann E.M."/>
        </authorList>
    </citation>
    <scope>NUCLEOTIDE SEQUENCE [LARGE SCALE GENOMIC DNA]</scope>
    <source>
        <strain evidence="2 3">AF060A6</strain>
    </source>
</reference>
<dbReference type="Pfam" id="PF04230">
    <property type="entry name" value="PS_pyruv_trans"/>
    <property type="match status" value="1"/>
</dbReference>
<accession>A0A4S3PJ40</accession>
<dbReference type="GO" id="GO:0016740">
    <property type="term" value="F:transferase activity"/>
    <property type="evidence" value="ECO:0007669"/>
    <property type="project" value="UniProtKB-KW"/>
</dbReference>
<comment type="caution">
    <text evidence="2">The sequence shown here is derived from an EMBL/GenBank/DDBJ whole genome shotgun (WGS) entry which is preliminary data.</text>
</comment>
<keyword evidence="3" id="KW-1185">Reference proteome</keyword>
<dbReference type="Proteomes" id="UP000306477">
    <property type="component" value="Unassembled WGS sequence"/>
</dbReference>
<protein>
    <submittedName>
        <fullName evidence="2">Polysaccharide pyruvyl transferase family protein</fullName>
    </submittedName>
</protein>
<dbReference type="AlphaFoldDB" id="A0A4S3PJ40"/>
<name>A0A4S3PJ40_9BACI</name>
<evidence type="ECO:0000259" key="1">
    <source>
        <dbReference type="Pfam" id="PF04230"/>
    </source>
</evidence>